<name>A0AAN9CIB6_9TELE</name>
<dbReference type="Proteomes" id="UP001364617">
    <property type="component" value="Unassembled WGS sequence"/>
</dbReference>
<feature type="region of interest" description="Disordered" evidence="1">
    <location>
        <begin position="1"/>
        <end position="20"/>
    </location>
</feature>
<dbReference type="EMBL" id="JAYKXH010000019">
    <property type="protein sequence ID" value="KAK7134659.1"/>
    <property type="molecule type" value="Genomic_DNA"/>
</dbReference>
<evidence type="ECO:0000313" key="3">
    <source>
        <dbReference type="Proteomes" id="UP001364617"/>
    </source>
</evidence>
<sequence>MAQKIVKNDAPSRAESHGEFSQRASLCQNLSADTQHFFKFGMNGPRPSILERPSSSHNRKVSVVIPFRRDELTKEIKHPLMPHYGLPPSVEDSSFVGPPKKKFSRDSIYKVLTLSPLCQQQTIEDMKWRAQRQRQEAARVTCMGLDCNILAYRADSQLLEVYKELDSMCRF</sequence>
<comment type="caution">
    <text evidence="2">The sequence shown here is derived from an EMBL/GenBank/DDBJ whole genome shotgun (WGS) entry which is preliminary data.</text>
</comment>
<organism evidence="2 3">
    <name type="scientific">Phoxinus phoxinus</name>
    <name type="common">Eurasian minnow</name>
    <dbReference type="NCBI Taxonomy" id="58324"/>
    <lineage>
        <taxon>Eukaryota</taxon>
        <taxon>Metazoa</taxon>
        <taxon>Chordata</taxon>
        <taxon>Craniata</taxon>
        <taxon>Vertebrata</taxon>
        <taxon>Euteleostomi</taxon>
        <taxon>Actinopterygii</taxon>
        <taxon>Neopterygii</taxon>
        <taxon>Teleostei</taxon>
        <taxon>Ostariophysi</taxon>
        <taxon>Cypriniformes</taxon>
        <taxon>Leuciscidae</taxon>
        <taxon>Phoxininae</taxon>
        <taxon>Phoxinus</taxon>
    </lineage>
</organism>
<protein>
    <submittedName>
        <fullName evidence="2">Uncharacterized protein</fullName>
    </submittedName>
</protein>
<keyword evidence="3" id="KW-1185">Reference proteome</keyword>
<gene>
    <name evidence="2" type="ORF">R3I93_017939</name>
</gene>
<reference evidence="2 3" key="1">
    <citation type="submission" date="2024-02" db="EMBL/GenBank/DDBJ databases">
        <title>Chromosome-level genome assembly of the Eurasian Minnow (Phoxinus phoxinus).</title>
        <authorList>
            <person name="Oriowo T.O."/>
            <person name="Martin S."/>
            <person name="Stange M."/>
            <person name="Chrysostomakis Y."/>
            <person name="Brown T."/>
            <person name="Winkler S."/>
            <person name="Kukowka S."/>
            <person name="Myers E.W."/>
            <person name="Bohne A."/>
        </authorList>
    </citation>
    <scope>NUCLEOTIDE SEQUENCE [LARGE SCALE GENOMIC DNA]</scope>
    <source>
        <strain evidence="2">ZFMK-TIS-60720</strain>
        <tissue evidence="2">Whole Organism</tissue>
    </source>
</reference>
<proteinExistence type="predicted"/>
<dbReference type="AlphaFoldDB" id="A0AAN9CIB6"/>
<evidence type="ECO:0000313" key="2">
    <source>
        <dbReference type="EMBL" id="KAK7134659.1"/>
    </source>
</evidence>
<evidence type="ECO:0000256" key="1">
    <source>
        <dbReference type="SAM" id="MobiDB-lite"/>
    </source>
</evidence>
<accession>A0AAN9CIB6</accession>